<evidence type="ECO:0000313" key="7">
    <source>
        <dbReference type="Proteomes" id="UP000678499"/>
    </source>
</evidence>
<dbReference type="GO" id="GO:0005634">
    <property type="term" value="C:nucleus"/>
    <property type="evidence" value="ECO:0007669"/>
    <property type="project" value="UniProtKB-SubCell"/>
</dbReference>
<proteinExistence type="predicted"/>
<gene>
    <name evidence="6" type="ORF">NMOB1V02_LOCUS4699</name>
</gene>
<evidence type="ECO:0000256" key="1">
    <source>
        <dbReference type="ARBA" id="ARBA00004123"/>
    </source>
</evidence>
<dbReference type="AlphaFoldDB" id="A0A7R9BN79"/>
<keyword evidence="3" id="KW-0479">Metal-binding</keyword>
<evidence type="ECO:0000259" key="5">
    <source>
        <dbReference type="PROSITE" id="PS50157"/>
    </source>
</evidence>
<dbReference type="PROSITE" id="PS50157">
    <property type="entry name" value="ZINC_FINGER_C2H2_2"/>
    <property type="match status" value="2"/>
</dbReference>
<sequence length="234" mass="25590">MQVGREDGKMLPAPWGIPLLSSTGSHQHGFPEHQQTQHLPPPPPPPPQPFSLYFYDWLTQIQARTGDASTILPLANPYLTIPDLGKGMGRRMSDKMPSGGSGSKPIGHLVAPPPPSTSSTFSHPLAPSFSPGGAVGSTAAQAPFLSSALSLPASIPFSLTLPAQNTCASCSLTFRMTSDLVYHMRTHHKRPQEPDKFRRGEKLKCPICKERFRERHHLTRHMTAHEDKNEEAPV</sequence>
<comment type="subcellular location">
    <subcellularLocation>
        <location evidence="1">Nucleus</location>
    </subcellularLocation>
</comment>
<dbReference type="EMBL" id="CAJPEX010000756">
    <property type="protein sequence ID" value="CAG0917108.1"/>
    <property type="molecule type" value="Genomic_DNA"/>
</dbReference>
<dbReference type="Proteomes" id="UP000678499">
    <property type="component" value="Unassembled WGS sequence"/>
</dbReference>
<evidence type="ECO:0000313" key="6">
    <source>
        <dbReference type="EMBL" id="CAD7276956.1"/>
    </source>
</evidence>
<evidence type="ECO:0000256" key="4">
    <source>
        <dbReference type="SAM" id="MobiDB-lite"/>
    </source>
</evidence>
<dbReference type="SMART" id="SM00355">
    <property type="entry name" value="ZnF_C2H2"/>
    <property type="match status" value="2"/>
</dbReference>
<name>A0A7R9BN79_9CRUS</name>
<accession>A0A7R9BN79</accession>
<dbReference type="PANTHER" id="PTHR16516:SF4">
    <property type="entry name" value="C2H2-TYPE DOMAIN-CONTAINING PROTEIN"/>
    <property type="match status" value="1"/>
</dbReference>
<organism evidence="6">
    <name type="scientific">Notodromas monacha</name>
    <dbReference type="NCBI Taxonomy" id="399045"/>
    <lineage>
        <taxon>Eukaryota</taxon>
        <taxon>Metazoa</taxon>
        <taxon>Ecdysozoa</taxon>
        <taxon>Arthropoda</taxon>
        <taxon>Crustacea</taxon>
        <taxon>Oligostraca</taxon>
        <taxon>Ostracoda</taxon>
        <taxon>Podocopa</taxon>
        <taxon>Podocopida</taxon>
        <taxon>Cypridocopina</taxon>
        <taxon>Cypridoidea</taxon>
        <taxon>Cyprididae</taxon>
        <taxon>Notodromas</taxon>
    </lineage>
</organism>
<dbReference type="EMBL" id="OA882793">
    <property type="protein sequence ID" value="CAD7276956.1"/>
    <property type="molecule type" value="Genomic_DNA"/>
</dbReference>
<dbReference type="GO" id="GO:0008270">
    <property type="term" value="F:zinc ion binding"/>
    <property type="evidence" value="ECO:0007669"/>
    <property type="project" value="UniProtKB-KW"/>
</dbReference>
<dbReference type="Gene3D" id="3.30.160.60">
    <property type="entry name" value="Classic Zinc Finger"/>
    <property type="match status" value="1"/>
</dbReference>
<dbReference type="PROSITE" id="PS00028">
    <property type="entry name" value="ZINC_FINGER_C2H2_1"/>
    <property type="match status" value="2"/>
</dbReference>
<keyword evidence="3" id="KW-0862">Zinc</keyword>
<feature type="region of interest" description="Disordered" evidence="4">
    <location>
        <begin position="89"/>
        <end position="125"/>
    </location>
</feature>
<dbReference type="InterPro" id="IPR052296">
    <property type="entry name" value="TR-Histone_Methyltrans"/>
</dbReference>
<dbReference type="GO" id="GO:0006355">
    <property type="term" value="P:regulation of DNA-templated transcription"/>
    <property type="evidence" value="ECO:0007669"/>
    <property type="project" value="TreeGrafter"/>
</dbReference>
<evidence type="ECO:0000256" key="3">
    <source>
        <dbReference type="PROSITE-ProRule" id="PRU00042"/>
    </source>
</evidence>
<dbReference type="InterPro" id="IPR013087">
    <property type="entry name" value="Znf_C2H2_type"/>
</dbReference>
<keyword evidence="2" id="KW-0539">Nucleus</keyword>
<dbReference type="PANTHER" id="PTHR16516">
    <property type="entry name" value="AGAP007109-PA"/>
    <property type="match status" value="1"/>
</dbReference>
<keyword evidence="7" id="KW-1185">Reference proteome</keyword>
<keyword evidence="3" id="KW-0863">Zinc-finger</keyword>
<feature type="region of interest" description="Disordered" evidence="4">
    <location>
        <begin position="1"/>
        <end position="46"/>
    </location>
</feature>
<protein>
    <recommendedName>
        <fullName evidence="5">C2H2-type domain-containing protein</fullName>
    </recommendedName>
</protein>
<dbReference type="OrthoDB" id="5814089at2759"/>
<feature type="domain" description="C2H2-type" evidence="5">
    <location>
        <begin position="203"/>
        <end position="230"/>
    </location>
</feature>
<feature type="domain" description="C2H2-type" evidence="5">
    <location>
        <begin position="165"/>
        <end position="192"/>
    </location>
</feature>
<dbReference type="Pfam" id="PF13894">
    <property type="entry name" value="zf-C2H2_4"/>
    <property type="match status" value="1"/>
</dbReference>
<reference evidence="6" key="1">
    <citation type="submission" date="2020-11" db="EMBL/GenBank/DDBJ databases">
        <authorList>
            <person name="Tran Van P."/>
        </authorList>
    </citation>
    <scope>NUCLEOTIDE SEQUENCE</scope>
</reference>
<dbReference type="SUPFAM" id="SSF57667">
    <property type="entry name" value="beta-beta-alpha zinc fingers"/>
    <property type="match status" value="1"/>
</dbReference>
<evidence type="ECO:0000256" key="2">
    <source>
        <dbReference type="ARBA" id="ARBA00023242"/>
    </source>
</evidence>
<dbReference type="InterPro" id="IPR036236">
    <property type="entry name" value="Znf_C2H2_sf"/>
</dbReference>